<dbReference type="PANTHER" id="PTHR42915">
    <property type="entry name" value="HYPOTHETICAL 460 KDA PROTEIN IN FEUA-SIGW INTERGENIC REGION [PRECURSOR]"/>
    <property type="match status" value="1"/>
</dbReference>
<dbReference type="InterPro" id="IPR048503">
    <property type="entry name" value="NamZ_C"/>
</dbReference>
<dbReference type="Pfam" id="PF20732">
    <property type="entry name" value="NamZ_C"/>
    <property type="match status" value="1"/>
</dbReference>
<sequence>MLMGIDQLGSIKTDFIENKRVGLITNNWAGNHEGLSSLDAVKQIGGYRNLTLLTPEHGYFGDYQSGETVESYYDNALGVQVESLYRKPDSKKSSGSIDIDREMRETDSIKDSSKFISRDVMDQFDTIIFDLQDVGCRIYTYIATMIYAMEAVGGSSIDFVVLDRPNPLSGENPDGPVLLDNLQSFIGSLPVPIKHSLTIGELANFFNRKISRENVRLKIVKMKQWKRDMWYDQLGIPWTLPSPNMPTLQTAIVYPGCVLIEGTNISEGRGTTRPFELIGSPWMDARKVISAIEKQKLAGVVLNEVRFKPYFSKYTGEKCNGIMINVSNRNLFKPFEFVIHLLSSIYTFHSDNIEFYDHYFDSVAGNKEIRKRIISGDSPLDIIESYQGELERYREEIKEIMLY</sequence>
<proteinExistence type="predicted"/>
<feature type="domain" description="Peptidoglycan beta-N-acetylmuramidase NamZ N-terminal" evidence="1">
    <location>
        <begin position="21"/>
        <end position="249"/>
    </location>
</feature>
<organism evidence="3 4">
    <name type="scientific">Cuniculiplasma divulgatum</name>
    <dbReference type="NCBI Taxonomy" id="1673428"/>
    <lineage>
        <taxon>Archaea</taxon>
        <taxon>Methanobacteriati</taxon>
        <taxon>Thermoplasmatota</taxon>
        <taxon>Thermoplasmata</taxon>
        <taxon>Thermoplasmatales</taxon>
        <taxon>Cuniculiplasmataceae</taxon>
        <taxon>Cuniculiplasma</taxon>
    </lineage>
</organism>
<evidence type="ECO:0000313" key="3">
    <source>
        <dbReference type="EMBL" id="SIM80658.1"/>
    </source>
</evidence>
<evidence type="ECO:0000313" key="4">
    <source>
        <dbReference type="Proteomes" id="UP000195607"/>
    </source>
</evidence>
<dbReference type="GeneID" id="41588920"/>
<dbReference type="AlphaFoldDB" id="A0A1N5W5Q7"/>
<feature type="domain" description="Peptidoglycan beta-N-acetylmuramidase NamZ C-terminal" evidence="2">
    <location>
        <begin position="252"/>
        <end position="403"/>
    </location>
</feature>
<accession>A0A1N5W5Q7</accession>
<dbReference type="Proteomes" id="UP000195607">
    <property type="component" value="Chromosome I"/>
</dbReference>
<dbReference type="InterPro" id="IPR008302">
    <property type="entry name" value="NamZ"/>
</dbReference>
<gene>
    <name evidence="3" type="ORF">CSP5_1678</name>
</gene>
<dbReference type="GO" id="GO:0033922">
    <property type="term" value="F:peptidoglycan beta-N-acetylmuramidase activity"/>
    <property type="evidence" value="ECO:0007669"/>
    <property type="project" value="InterPro"/>
</dbReference>
<dbReference type="PIRSF" id="PIRSF016719">
    <property type="entry name" value="UCP016719"/>
    <property type="match status" value="1"/>
</dbReference>
<name>A0A1N5W5Q7_9ARCH</name>
<protein>
    <recommendedName>
        <fullName evidence="5">DUF1343 domain-containing protein</fullName>
    </recommendedName>
</protein>
<dbReference type="InterPro" id="IPR048502">
    <property type="entry name" value="NamZ_N"/>
</dbReference>
<evidence type="ECO:0000259" key="1">
    <source>
        <dbReference type="Pfam" id="PF07075"/>
    </source>
</evidence>
<dbReference type="Pfam" id="PF07075">
    <property type="entry name" value="NamZ_N"/>
    <property type="match status" value="1"/>
</dbReference>
<reference evidence="3 4" key="1">
    <citation type="submission" date="2016-04" db="EMBL/GenBank/DDBJ databases">
        <authorList>
            <person name="Evans L.H."/>
            <person name="Alamgir A."/>
            <person name="Owens N."/>
            <person name="Weber N.D."/>
            <person name="Virtaneva K."/>
            <person name="Barbian K."/>
            <person name="Babar A."/>
            <person name="Rosenke K."/>
        </authorList>
    </citation>
    <scope>NUCLEOTIDE SEQUENCE [LARGE SCALE GENOMIC DNA]</scope>
    <source>
        <strain evidence="4">S5(T) (JCM 30642 \VKM B-2941)</strain>
    </source>
</reference>
<dbReference type="Gene3D" id="3.40.50.12170">
    <property type="entry name" value="Uncharacterised protein PF07075, DUF1343"/>
    <property type="match status" value="1"/>
</dbReference>
<dbReference type="RefSeq" id="WP_148690091.1">
    <property type="nucleotide sequence ID" value="NZ_LT671858.1"/>
</dbReference>
<dbReference type="Gene3D" id="3.90.1150.140">
    <property type="match status" value="1"/>
</dbReference>
<dbReference type="EMBL" id="LT671858">
    <property type="protein sequence ID" value="SIM80658.1"/>
    <property type="molecule type" value="Genomic_DNA"/>
</dbReference>
<evidence type="ECO:0008006" key="5">
    <source>
        <dbReference type="Google" id="ProtNLM"/>
    </source>
</evidence>
<evidence type="ECO:0000259" key="2">
    <source>
        <dbReference type="Pfam" id="PF20732"/>
    </source>
</evidence>
<dbReference type="PANTHER" id="PTHR42915:SF1">
    <property type="entry name" value="PEPTIDOGLYCAN BETA-N-ACETYLMURAMIDASE NAMZ"/>
    <property type="match status" value="1"/>
</dbReference>